<comment type="caution">
    <text evidence="4">The sequence shown here is derived from an EMBL/GenBank/DDBJ whole genome shotgun (WGS) entry which is preliminary data.</text>
</comment>
<dbReference type="SUPFAM" id="SSF53474">
    <property type="entry name" value="alpha/beta-Hydrolases"/>
    <property type="match status" value="1"/>
</dbReference>
<feature type="domain" description="Phospholipase/carboxylesterase/thioesterase" evidence="2">
    <location>
        <begin position="180"/>
        <end position="358"/>
    </location>
</feature>
<evidence type="ECO:0000259" key="3">
    <source>
        <dbReference type="Pfam" id="PF18435"/>
    </source>
</evidence>
<dbReference type="EMBL" id="VIVN01000001">
    <property type="protein sequence ID" value="TWE09130.1"/>
    <property type="molecule type" value="Genomic_DNA"/>
</dbReference>
<evidence type="ECO:0000256" key="1">
    <source>
        <dbReference type="ARBA" id="ARBA00022729"/>
    </source>
</evidence>
<organism evidence="4 5">
    <name type="scientific">Neobacillus bataviensis</name>
    <dbReference type="NCBI Taxonomy" id="220685"/>
    <lineage>
        <taxon>Bacteria</taxon>
        <taxon>Bacillati</taxon>
        <taxon>Bacillota</taxon>
        <taxon>Bacilli</taxon>
        <taxon>Bacillales</taxon>
        <taxon>Bacillaceae</taxon>
        <taxon>Neobacillus</taxon>
    </lineage>
</organism>
<evidence type="ECO:0000313" key="4">
    <source>
        <dbReference type="EMBL" id="TWE09130.1"/>
    </source>
</evidence>
<sequence>MNRSYMTVTEVTDHGPYITKIILPLSRSIKSEELSKDTFNVYVERRSKKTGEVIQLRKDWNSVELYPSKGYCRVTNTYTSDREGNKTEIGSHATLELECEAIYRLNSEIAFMQEHNVYVFCDFRITQVKEIHSNNDSISGHVYDHFGGGNMEQVKGWVNSESSYAEMPLRFGYFSPNMSRDKHPLIIWLHGAGEGGYDTTVAYTGNNVVNLSSEKVQRIFGGAYVLAPQVPTMWMDDGSGEYTKSGNSMYVKALKALIDEFINVHSNIDSNRIYIGGCSNGGFMTMRMIIDYPDFFAAAYPVCEALYDEVITDQNIQDIKNTPIWFTHAKNDEIVKPEITVIPTYERLLKAGAPNVHFSYFDKVVDTSGIFKDHEGNPFEFFGHGTWIHMLKDECVLDYDGSPVKVNGKDVTLLQWLALQSNQITVQTRSSNM</sequence>
<dbReference type="Gene3D" id="2.60.40.2180">
    <property type="match status" value="1"/>
</dbReference>
<dbReference type="PANTHER" id="PTHR43037">
    <property type="entry name" value="UNNAMED PRODUCT-RELATED"/>
    <property type="match status" value="1"/>
</dbReference>
<dbReference type="AlphaFoldDB" id="A0A561E0L8"/>
<accession>A0A561E0L8</accession>
<dbReference type="PANTHER" id="PTHR43037:SF1">
    <property type="entry name" value="BLL1128 PROTEIN"/>
    <property type="match status" value="1"/>
</dbReference>
<dbReference type="Proteomes" id="UP000319671">
    <property type="component" value="Unassembled WGS sequence"/>
</dbReference>
<keyword evidence="5" id="KW-1185">Reference proteome</keyword>
<dbReference type="Pfam" id="PF18435">
    <property type="entry name" value="EstA_Ig_like"/>
    <property type="match status" value="1"/>
</dbReference>
<protein>
    <submittedName>
        <fullName evidence="4">Phospholipase/carboxylesterase</fullName>
    </submittedName>
</protein>
<evidence type="ECO:0000259" key="2">
    <source>
        <dbReference type="Pfam" id="PF02230"/>
    </source>
</evidence>
<dbReference type="InterPro" id="IPR050955">
    <property type="entry name" value="Plant_Biomass_Hydrol_Est"/>
</dbReference>
<evidence type="ECO:0000313" key="5">
    <source>
        <dbReference type="Proteomes" id="UP000319671"/>
    </source>
</evidence>
<feature type="domain" description="Esterase Ig-like N-terminal" evidence="3">
    <location>
        <begin position="4"/>
        <end position="139"/>
    </location>
</feature>
<dbReference type="GO" id="GO:0016787">
    <property type="term" value="F:hydrolase activity"/>
    <property type="evidence" value="ECO:0007669"/>
    <property type="project" value="InterPro"/>
</dbReference>
<dbReference type="InterPro" id="IPR041172">
    <property type="entry name" value="EstA_Ig-like_N"/>
</dbReference>
<reference evidence="4 5" key="1">
    <citation type="submission" date="2019-06" db="EMBL/GenBank/DDBJ databases">
        <title>Sorghum-associated microbial communities from plants grown in Nebraska, USA.</title>
        <authorList>
            <person name="Schachtman D."/>
        </authorList>
    </citation>
    <scope>NUCLEOTIDE SEQUENCE [LARGE SCALE GENOMIC DNA]</scope>
    <source>
        <strain evidence="4 5">2482</strain>
    </source>
</reference>
<dbReference type="InterPro" id="IPR029058">
    <property type="entry name" value="AB_hydrolase_fold"/>
</dbReference>
<name>A0A561E0L8_9BACI</name>
<dbReference type="Gene3D" id="3.40.50.1820">
    <property type="entry name" value="alpha/beta hydrolase"/>
    <property type="match status" value="1"/>
</dbReference>
<dbReference type="InterPro" id="IPR003140">
    <property type="entry name" value="PLipase/COase/thioEstase"/>
</dbReference>
<gene>
    <name evidence="4" type="ORF">FB550_1011162</name>
</gene>
<proteinExistence type="predicted"/>
<keyword evidence="1" id="KW-0732">Signal</keyword>
<dbReference type="RefSeq" id="WP_144562728.1">
    <property type="nucleotide sequence ID" value="NZ_VIVN01000001.1"/>
</dbReference>
<dbReference type="Pfam" id="PF02230">
    <property type="entry name" value="Abhydrolase_2"/>
    <property type="match status" value="1"/>
</dbReference>